<evidence type="ECO:0000313" key="1">
    <source>
        <dbReference type="EMBL" id="MDQ1107035.1"/>
    </source>
</evidence>
<reference evidence="1" key="1">
    <citation type="submission" date="2023-07" db="EMBL/GenBank/DDBJ databases">
        <title>Functional and genomic diversity of the sorghum phyllosphere microbiome.</title>
        <authorList>
            <person name="Shade A."/>
        </authorList>
    </citation>
    <scope>NUCLEOTIDE SEQUENCE</scope>
    <source>
        <strain evidence="1">SORGH_AS_0457</strain>
    </source>
</reference>
<dbReference type="RefSeq" id="WP_307105728.1">
    <property type="nucleotide sequence ID" value="NZ_JAUTAS010000001.1"/>
</dbReference>
<dbReference type="Proteomes" id="UP001226084">
    <property type="component" value="Unassembled WGS sequence"/>
</dbReference>
<evidence type="ECO:0000313" key="2">
    <source>
        <dbReference type="Proteomes" id="UP001226084"/>
    </source>
</evidence>
<comment type="caution">
    <text evidence="1">The sequence shown here is derived from an EMBL/GenBank/DDBJ whole genome shotgun (WGS) entry which is preliminary data.</text>
</comment>
<dbReference type="EMBL" id="JAUTAS010000001">
    <property type="protein sequence ID" value="MDQ1107035.1"/>
    <property type="molecule type" value="Genomic_DNA"/>
</dbReference>
<protein>
    <submittedName>
        <fullName evidence="1">Uncharacterized protein</fullName>
    </submittedName>
</protein>
<sequence>MAKLAKHDQGNFAENDGEAIVFALHNEKTILFKFKSLQIKKFAQVPGERVGRVLAPFITRVAERYAAYSHRSGLPRVPAALMPAVPPIATGNPGAANQDDPACEC</sequence>
<organism evidence="1 2">
    <name type="scientific">Stenotrophomonas rhizophila</name>
    <dbReference type="NCBI Taxonomy" id="216778"/>
    <lineage>
        <taxon>Bacteria</taxon>
        <taxon>Pseudomonadati</taxon>
        <taxon>Pseudomonadota</taxon>
        <taxon>Gammaproteobacteria</taxon>
        <taxon>Lysobacterales</taxon>
        <taxon>Lysobacteraceae</taxon>
        <taxon>Stenotrophomonas</taxon>
    </lineage>
</organism>
<dbReference type="AlphaFoldDB" id="A0AAP5AGH0"/>
<proteinExistence type="predicted"/>
<gene>
    <name evidence="1" type="ORF">QE424_000194</name>
</gene>
<accession>A0AAP5AGH0</accession>
<name>A0AAP5AGH0_9GAMM</name>